<feature type="transmembrane region" description="Helical" evidence="6">
    <location>
        <begin position="177"/>
        <end position="194"/>
    </location>
</feature>
<feature type="transmembrane region" description="Helical" evidence="6">
    <location>
        <begin position="239"/>
        <end position="256"/>
    </location>
</feature>
<dbReference type="Proteomes" id="UP000199208">
    <property type="component" value="Unassembled WGS sequence"/>
</dbReference>
<dbReference type="Gene3D" id="1.10.3730.20">
    <property type="match status" value="1"/>
</dbReference>
<dbReference type="InterPro" id="IPR050638">
    <property type="entry name" value="AA-Vitamin_Transporters"/>
</dbReference>
<dbReference type="AlphaFoldDB" id="A0A1G5S1F3"/>
<name>A0A1G5S1F3_9FIRM</name>
<reference evidence="8 9" key="1">
    <citation type="submission" date="2016-10" db="EMBL/GenBank/DDBJ databases">
        <authorList>
            <person name="de Groot N.N."/>
        </authorList>
    </citation>
    <scope>NUCLEOTIDE SEQUENCE [LARGE SCALE GENOMIC DNA]</scope>
    <source>
        <strain evidence="8 9">DSM 2784</strain>
    </source>
</reference>
<feature type="transmembrane region" description="Helical" evidence="6">
    <location>
        <begin position="7"/>
        <end position="27"/>
    </location>
</feature>
<keyword evidence="9" id="KW-1185">Reference proteome</keyword>
<feature type="transmembrane region" description="Helical" evidence="6">
    <location>
        <begin position="262"/>
        <end position="281"/>
    </location>
</feature>
<feature type="transmembrane region" description="Helical" evidence="6">
    <location>
        <begin position="88"/>
        <end position="112"/>
    </location>
</feature>
<evidence type="ECO:0000313" key="9">
    <source>
        <dbReference type="Proteomes" id="UP000199208"/>
    </source>
</evidence>
<feature type="transmembrane region" description="Helical" evidence="6">
    <location>
        <begin position="206"/>
        <end position="227"/>
    </location>
</feature>
<dbReference type="Pfam" id="PF00892">
    <property type="entry name" value="EamA"/>
    <property type="match status" value="2"/>
</dbReference>
<keyword evidence="5 6" id="KW-0472">Membrane</keyword>
<feature type="transmembrane region" description="Helical" evidence="6">
    <location>
        <begin position="146"/>
        <end position="165"/>
    </location>
</feature>
<evidence type="ECO:0000256" key="5">
    <source>
        <dbReference type="ARBA" id="ARBA00023136"/>
    </source>
</evidence>
<dbReference type="SUPFAM" id="SSF103481">
    <property type="entry name" value="Multidrug resistance efflux transporter EmrE"/>
    <property type="match status" value="2"/>
</dbReference>
<keyword evidence="4 6" id="KW-1133">Transmembrane helix</keyword>
<dbReference type="PANTHER" id="PTHR32322:SF2">
    <property type="entry name" value="EAMA DOMAIN-CONTAINING PROTEIN"/>
    <property type="match status" value="1"/>
</dbReference>
<evidence type="ECO:0000259" key="7">
    <source>
        <dbReference type="Pfam" id="PF00892"/>
    </source>
</evidence>
<evidence type="ECO:0000256" key="1">
    <source>
        <dbReference type="ARBA" id="ARBA00004141"/>
    </source>
</evidence>
<accession>A0A1G5S1F3</accession>
<dbReference type="EMBL" id="FMWL01000011">
    <property type="protein sequence ID" value="SCZ80194.1"/>
    <property type="molecule type" value="Genomic_DNA"/>
</dbReference>
<feature type="domain" description="EamA" evidence="7">
    <location>
        <begin position="146"/>
        <end position="277"/>
    </location>
</feature>
<evidence type="ECO:0000256" key="4">
    <source>
        <dbReference type="ARBA" id="ARBA00022989"/>
    </source>
</evidence>
<dbReference type="PANTHER" id="PTHR32322">
    <property type="entry name" value="INNER MEMBRANE TRANSPORTER"/>
    <property type="match status" value="1"/>
</dbReference>
<dbReference type="InterPro" id="IPR000620">
    <property type="entry name" value="EamA_dom"/>
</dbReference>
<gene>
    <name evidence="8" type="ORF">SAMN03080599_02141</name>
</gene>
<feature type="transmembrane region" description="Helical" evidence="6">
    <location>
        <begin position="33"/>
        <end position="52"/>
    </location>
</feature>
<dbReference type="RefSeq" id="WP_092591333.1">
    <property type="nucleotide sequence ID" value="NZ_FMWL01000011.1"/>
</dbReference>
<organism evidence="8 9">
    <name type="scientific">Acidaminobacter hydrogenoformans DSM 2784</name>
    <dbReference type="NCBI Taxonomy" id="1120920"/>
    <lineage>
        <taxon>Bacteria</taxon>
        <taxon>Bacillati</taxon>
        <taxon>Bacillota</taxon>
        <taxon>Clostridia</taxon>
        <taxon>Peptostreptococcales</taxon>
        <taxon>Acidaminobacteraceae</taxon>
        <taxon>Acidaminobacter</taxon>
    </lineage>
</organism>
<feature type="domain" description="EamA" evidence="7">
    <location>
        <begin position="9"/>
        <end position="135"/>
    </location>
</feature>
<dbReference type="OrthoDB" id="9814238at2"/>
<comment type="subcellular location">
    <subcellularLocation>
        <location evidence="1">Membrane</location>
        <topology evidence="1">Multi-pass membrane protein</topology>
    </subcellularLocation>
</comment>
<protein>
    <submittedName>
        <fullName evidence="8">Threonine/homoserine efflux transporter RhtA</fullName>
    </submittedName>
</protein>
<evidence type="ECO:0000256" key="2">
    <source>
        <dbReference type="ARBA" id="ARBA00007362"/>
    </source>
</evidence>
<feature type="transmembrane region" description="Helical" evidence="6">
    <location>
        <begin position="64"/>
        <end position="82"/>
    </location>
</feature>
<evidence type="ECO:0000256" key="6">
    <source>
        <dbReference type="SAM" id="Phobius"/>
    </source>
</evidence>
<keyword evidence="3 6" id="KW-0812">Transmembrane</keyword>
<comment type="similarity">
    <text evidence="2">Belongs to the EamA transporter family.</text>
</comment>
<feature type="transmembrane region" description="Helical" evidence="6">
    <location>
        <begin position="121"/>
        <end position="140"/>
    </location>
</feature>
<dbReference type="InterPro" id="IPR037185">
    <property type="entry name" value="EmrE-like"/>
</dbReference>
<evidence type="ECO:0000256" key="3">
    <source>
        <dbReference type="ARBA" id="ARBA00022692"/>
    </source>
</evidence>
<sequence length="293" mass="31672">MNNPYFKYVLSLLLFGSNGIVASMILLGSHEIVFWRTLVGSLLLLIFFRVGGGKFTALRHKKHLAYAMISGAALGVSWIFLFEAYSRIGVSVATLAYYCGPVLVIAISPLLFEERLTPAKLTGLSAVILGMVFVNGLGLLTNGLSWGLFCGLSSAVMYAAMIVFNKKSTQVKGLENALYQLLMSFVTVAVYTFLRQGGPSLAVTDYIFPILIFGLINTAIGCYLYFASIDQLSTGSVSIIGYLEPLSALVFSAVFLHEQLTVLQVIGAVMILSGAAFSELYREKPRTPVGQAA</sequence>
<proteinExistence type="inferred from homology"/>
<dbReference type="STRING" id="1120920.SAMN03080599_02141"/>
<dbReference type="GO" id="GO:0016020">
    <property type="term" value="C:membrane"/>
    <property type="evidence" value="ECO:0007669"/>
    <property type="project" value="UniProtKB-SubCell"/>
</dbReference>
<evidence type="ECO:0000313" key="8">
    <source>
        <dbReference type="EMBL" id="SCZ80194.1"/>
    </source>
</evidence>